<evidence type="ECO:0000313" key="4">
    <source>
        <dbReference type="Proteomes" id="UP000317494"/>
    </source>
</evidence>
<gene>
    <name evidence="3" type="ORF">SeLEV6574_g00732</name>
    <name evidence="2" type="ORF">SeMB42_g06474</name>
</gene>
<dbReference type="EMBL" id="QEAM01000014">
    <property type="protein sequence ID" value="TPX50705.1"/>
    <property type="molecule type" value="Genomic_DNA"/>
</dbReference>
<evidence type="ECO:0000313" key="3">
    <source>
        <dbReference type="EMBL" id="TPX50705.1"/>
    </source>
</evidence>
<evidence type="ECO:0000313" key="5">
    <source>
        <dbReference type="Proteomes" id="UP000320475"/>
    </source>
</evidence>
<dbReference type="Proteomes" id="UP000317494">
    <property type="component" value="Unassembled WGS sequence"/>
</dbReference>
<organism evidence="2 4">
    <name type="scientific">Synchytrium endobioticum</name>
    <dbReference type="NCBI Taxonomy" id="286115"/>
    <lineage>
        <taxon>Eukaryota</taxon>
        <taxon>Fungi</taxon>
        <taxon>Fungi incertae sedis</taxon>
        <taxon>Chytridiomycota</taxon>
        <taxon>Chytridiomycota incertae sedis</taxon>
        <taxon>Chytridiomycetes</taxon>
        <taxon>Synchytriales</taxon>
        <taxon>Synchytriaceae</taxon>
        <taxon>Synchytrium</taxon>
    </lineage>
</organism>
<reference evidence="4 5" key="1">
    <citation type="journal article" date="2019" name="Sci. Rep.">
        <title>Comparative genomics of chytrid fungi reveal insights into the obligate biotrophic and pathogenic lifestyle of Synchytrium endobioticum.</title>
        <authorList>
            <person name="van de Vossenberg B.T.L.H."/>
            <person name="Warris S."/>
            <person name="Nguyen H.D.T."/>
            <person name="van Gent-Pelzer M.P.E."/>
            <person name="Joly D.L."/>
            <person name="van de Geest H.C."/>
            <person name="Bonants P.J.M."/>
            <person name="Smith D.S."/>
            <person name="Levesque C.A."/>
            <person name="van der Lee T.A.J."/>
        </authorList>
    </citation>
    <scope>NUCLEOTIDE SEQUENCE [LARGE SCALE GENOMIC DNA]</scope>
    <source>
        <strain evidence="3 5">LEV6574</strain>
        <strain evidence="2 4">MB42</strain>
    </source>
</reference>
<sequence>MLVYSQERLSNFLDTENVPLPVATEGESPAAVSARLEKHISDGSLVLPGYLKHDERPNYLKPPSKDKNTPMKRKADKGGISRLGRARVERLAKRCENSRKSDLRVREGMDSIAVSSVIEEMKHNVTPLPGCNQSYDRGCESIDRPKSSNTKVSGNGSSSLIPPDGPIEWKVCEGQLYDDGYRVVNSDKGDKCIIGATEHLEVKRANSI</sequence>
<keyword evidence="4" id="KW-1185">Reference proteome</keyword>
<dbReference type="VEuPathDB" id="FungiDB:SeMB42_g06474"/>
<evidence type="ECO:0000256" key="1">
    <source>
        <dbReference type="SAM" id="MobiDB-lite"/>
    </source>
</evidence>
<comment type="caution">
    <text evidence="2">The sequence shown here is derived from an EMBL/GenBank/DDBJ whole genome shotgun (WGS) entry which is preliminary data.</text>
</comment>
<dbReference type="EMBL" id="QEAN01000367">
    <property type="protein sequence ID" value="TPX39094.1"/>
    <property type="molecule type" value="Genomic_DNA"/>
</dbReference>
<name>A0A507CL55_9FUNG</name>
<protein>
    <submittedName>
        <fullName evidence="2">Uncharacterized protein</fullName>
    </submittedName>
</protein>
<feature type="compositionally biased region" description="Basic and acidic residues" evidence="1">
    <location>
        <begin position="53"/>
        <end position="69"/>
    </location>
</feature>
<dbReference type="Proteomes" id="UP000320475">
    <property type="component" value="Unassembled WGS sequence"/>
</dbReference>
<feature type="region of interest" description="Disordered" evidence="1">
    <location>
        <begin position="53"/>
        <end position="83"/>
    </location>
</feature>
<proteinExistence type="predicted"/>
<accession>A0A507CL55</accession>
<evidence type="ECO:0000313" key="2">
    <source>
        <dbReference type="EMBL" id="TPX39094.1"/>
    </source>
</evidence>
<dbReference type="AlphaFoldDB" id="A0A507CL55"/>